<feature type="transmembrane region" description="Helical" evidence="1">
    <location>
        <begin position="157"/>
        <end position="177"/>
    </location>
</feature>
<dbReference type="AlphaFoldDB" id="A0A2Z5UUH5"/>
<organism evidence="2 3">
    <name type="scientific">Candidatus Rickettsiella viridis</name>
    <dbReference type="NCBI Taxonomy" id="676208"/>
    <lineage>
        <taxon>Bacteria</taxon>
        <taxon>Pseudomonadati</taxon>
        <taxon>Pseudomonadota</taxon>
        <taxon>Gammaproteobacteria</taxon>
        <taxon>Legionellales</taxon>
        <taxon>Coxiellaceae</taxon>
        <taxon>Rickettsiella</taxon>
    </lineage>
</organism>
<dbReference type="RefSeq" id="WP_126322676.1">
    <property type="nucleotide sequence ID" value="NZ_AP018005.1"/>
</dbReference>
<keyword evidence="1" id="KW-1133">Transmembrane helix</keyword>
<keyword evidence="3" id="KW-1185">Reference proteome</keyword>
<dbReference type="KEGG" id="rvi:RVIR1_07030"/>
<proteinExistence type="predicted"/>
<dbReference type="Proteomes" id="UP000282483">
    <property type="component" value="Chromosome"/>
</dbReference>
<dbReference type="EMBL" id="AP018005">
    <property type="protein sequence ID" value="BBB15199.1"/>
    <property type="molecule type" value="Genomic_DNA"/>
</dbReference>
<gene>
    <name evidence="2" type="ORF">RVIR1_07030</name>
</gene>
<sequence length="274" mass="30934">MPINDKREYIFAERYKEQLIFVLRDSFAFNINSFDKSWTVKEKTGEAGTLTVRKVRVTTAESLLPRHCNPELVEQALAYLEANLEKHSLTNSVLLSLENENYKLLAILGKYTRNDRFDLMGYKIAVGTMFAMMSIMLICVMLMAIVLSFPIFPLGTIVYFGALFTAAVSCALGIVMANTEGVLGVKFGRWIGDLIKGKNREPSNLQDLDETLNQFINEQAKALQHEEKVEPVTYTKIYPPLFTSNNSDLTIQDAATNTNDDSFQQVPGNRFSMK</sequence>
<keyword evidence="1" id="KW-0472">Membrane</keyword>
<name>A0A2Z5UUH5_9COXI</name>
<feature type="transmembrane region" description="Helical" evidence="1">
    <location>
        <begin position="124"/>
        <end position="151"/>
    </location>
</feature>
<keyword evidence="1" id="KW-0812">Transmembrane</keyword>
<protein>
    <submittedName>
        <fullName evidence="2">Uncharacterized protein</fullName>
    </submittedName>
</protein>
<evidence type="ECO:0000313" key="2">
    <source>
        <dbReference type="EMBL" id="BBB15199.1"/>
    </source>
</evidence>
<evidence type="ECO:0000313" key="3">
    <source>
        <dbReference type="Proteomes" id="UP000282483"/>
    </source>
</evidence>
<reference evidence="2 3" key="1">
    <citation type="submission" date="2017-03" db="EMBL/GenBank/DDBJ databases">
        <title>The genome sequence of Candidatus Rickettsiella viridis.</title>
        <authorList>
            <person name="Nikoh N."/>
            <person name="Tsuchida T."/>
            <person name="Yamaguchi K."/>
            <person name="Maeda T."/>
            <person name="Shigenobu S."/>
            <person name="Fukatsu T."/>
        </authorList>
    </citation>
    <scope>NUCLEOTIDE SEQUENCE [LARGE SCALE GENOMIC DNA]</scope>
    <source>
        <strain evidence="2 3">Ap-RA04</strain>
    </source>
</reference>
<evidence type="ECO:0000256" key="1">
    <source>
        <dbReference type="SAM" id="Phobius"/>
    </source>
</evidence>
<accession>A0A2Z5UUH5</accession>